<keyword evidence="1" id="KW-0732">Signal</keyword>
<proteinExistence type="predicted"/>
<sequence>MIKFLHWVLVSTLLVLSLSPTFARYIQADPIGMDGGWNRFAYAENNPTRYIDPLGLASQVCTHPGGGGNWPHMFTCVNGNCEGWYPSMASGTKPKGPWEAMINSNGAYVPDNDKVSGSYCAAVSSCDEAYTDQCILACRNNANRPSHYNVVSSSCINAAQQCVEGCVINSCKMRIMNFFKK</sequence>
<dbReference type="InterPro" id="IPR022385">
    <property type="entry name" value="Rhs_assc_core"/>
</dbReference>
<evidence type="ECO:0000256" key="1">
    <source>
        <dbReference type="SAM" id="SignalP"/>
    </source>
</evidence>
<keyword evidence="3" id="KW-1185">Reference proteome</keyword>
<evidence type="ECO:0008006" key="4">
    <source>
        <dbReference type="Google" id="ProtNLM"/>
    </source>
</evidence>
<dbReference type="Proteomes" id="UP000562492">
    <property type="component" value="Unassembled WGS sequence"/>
</dbReference>
<dbReference type="RefSeq" id="WP_184711185.1">
    <property type="nucleotide sequence ID" value="NZ_JACHKZ010000034.1"/>
</dbReference>
<reference evidence="2 3" key="1">
    <citation type="submission" date="2020-08" db="EMBL/GenBank/DDBJ databases">
        <title>Functional genomics of gut bacteria from endangered species of beetles.</title>
        <authorList>
            <person name="Carlos-Shanley C."/>
        </authorList>
    </citation>
    <scope>NUCLEOTIDE SEQUENCE [LARGE SCALE GENOMIC DNA]</scope>
    <source>
        <strain evidence="2 3">S00124</strain>
    </source>
</reference>
<evidence type="ECO:0000313" key="3">
    <source>
        <dbReference type="Proteomes" id="UP000562492"/>
    </source>
</evidence>
<feature type="chain" id="PRO_5045832433" description="RHS repeat-associated core domain-containing protein" evidence="1">
    <location>
        <begin position="24"/>
        <end position="181"/>
    </location>
</feature>
<feature type="signal peptide" evidence="1">
    <location>
        <begin position="1"/>
        <end position="23"/>
    </location>
</feature>
<protein>
    <recommendedName>
        <fullName evidence="4">RHS repeat-associated core domain-containing protein</fullName>
    </recommendedName>
</protein>
<dbReference type="EMBL" id="JACHKZ010000034">
    <property type="protein sequence ID" value="MBB6579640.1"/>
    <property type="molecule type" value="Genomic_DNA"/>
</dbReference>
<dbReference type="Gene3D" id="2.180.10.10">
    <property type="entry name" value="RHS repeat-associated core"/>
    <property type="match status" value="1"/>
</dbReference>
<comment type="caution">
    <text evidence="2">The sequence shown here is derived from an EMBL/GenBank/DDBJ whole genome shotgun (WGS) entry which is preliminary data.</text>
</comment>
<evidence type="ECO:0000313" key="2">
    <source>
        <dbReference type="EMBL" id="MBB6579640.1"/>
    </source>
</evidence>
<dbReference type="NCBIfam" id="TIGR03696">
    <property type="entry name" value="Rhs_assc_core"/>
    <property type="match status" value="1"/>
</dbReference>
<organism evidence="2 3">
    <name type="scientific">Comamonas odontotermitis</name>
    <dbReference type="NCBI Taxonomy" id="379895"/>
    <lineage>
        <taxon>Bacteria</taxon>
        <taxon>Pseudomonadati</taxon>
        <taxon>Pseudomonadota</taxon>
        <taxon>Betaproteobacteria</taxon>
        <taxon>Burkholderiales</taxon>
        <taxon>Comamonadaceae</taxon>
        <taxon>Comamonas</taxon>
    </lineage>
</organism>
<gene>
    <name evidence="2" type="ORF">HNP33_003756</name>
</gene>
<accession>A0ABR6RKD3</accession>
<name>A0ABR6RKD3_9BURK</name>